<accession>A0A830H8Q0</accession>
<evidence type="ECO:0000259" key="3">
    <source>
        <dbReference type="PROSITE" id="PS50003"/>
    </source>
</evidence>
<gene>
    <name evidence="5" type="ORF">PPROV_000148900</name>
</gene>
<keyword evidence="1" id="KW-0175">Coiled coil</keyword>
<dbReference type="AlphaFoldDB" id="A0A830H8Q0"/>
<feature type="coiled-coil region" evidence="1">
    <location>
        <begin position="121"/>
        <end position="153"/>
    </location>
</feature>
<dbReference type="PANTHER" id="PTHR14336">
    <property type="entry name" value="TANDEM PH DOMAIN CONTAINING PROTEIN"/>
    <property type="match status" value="1"/>
</dbReference>
<dbReference type="InterPro" id="IPR001849">
    <property type="entry name" value="PH_domain"/>
</dbReference>
<evidence type="ECO:0000256" key="2">
    <source>
        <dbReference type="SAM" id="MobiDB-lite"/>
    </source>
</evidence>
<dbReference type="OrthoDB" id="185175at2759"/>
<evidence type="ECO:0000313" key="5">
    <source>
        <dbReference type="EMBL" id="GHP02733.1"/>
    </source>
</evidence>
<dbReference type="InterPro" id="IPR051707">
    <property type="entry name" value="PI-Interact_SigTrans_Reg"/>
</dbReference>
<dbReference type="SMART" id="SM00233">
    <property type="entry name" value="PH"/>
    <property type="match status" value="1"/>
</dbReference>
<dbReference type="SUPFAM" id="SSF50729">
    <property type="entry name" value="PH domain-like"/>
    <property type="match status" value="1"/>
</dbReference>
<dbReference type="Pfam" id="PF00169">
    <property type="entry name" value="PH"/>
    <property type="match status" value="1"/>
</dbReference>
<feature type="region of interest" description="Disordered" evidence="2">
    <location>
        <begin position="348"/>
        <end position="396"/>
    </location>
</feature>
<keyword evidence="6" id="KW-1185">Reference proteome</keyword>
<dbReference type="PROSITE" id="PS50003">
    <property type="entry name" value="PH_DOMAIN"/>
    <property type="match status" value="1"/>
</dbReference>
<reference evidence="5" key="1">
    <citation type="submission" date="2020-10" db="EMBL/GenBank/DDBJ databases">
        <title>Unveiling of a novel bifunctional photoreceptor, Dualchrome1, isolated from a cosmopolitan green alga.</title>
        <authorList>
            <person name="Suzuki S."/>
            <person name="Kawachi M."/>
        </authorList>
    </citation>
    <scope>NUCLEOTIDE SEQUENCE</scope>
    <source>
        <strain evidence="5">NIES 2893</strain>
    </source>
</reference>
<dbReference type="SUPFAM" id="SSF51045">
    <property type="entry name" value="WW domain"/>
    <property type="match status" value="1"/>
</dbReference>
<organism evidence="5 6">
    <name type="scientific">Pycnococcus provasolii</name>
    <dbReference type="NCBI Taxonomy" id="41880"/>
    <lineage>
        <taxon>Eukaryota</taxon>
        <taxon>Viridiplantae</taxon>
        <taxon>Chlorophyta</taxon>
        <taxon>Pseudoscourfieldiophyceae</taxon>
        <taxon>Pseudoscourfieldiales</taxon>
        <taxon>Pycnococcaceae</taxon>
        <taxon>Pycnococcus</taxon>
    </lineage>
</organism>
<protein>
    <recommendedName>
        <fullName evidence="7">PH domain-containing protein</fullName>
    </recommendedName>
</protein>
<dbReference type="InterPro" id="IPR036020">
    <property type="entry name" value="WW_dom_sf"/>
</dbReference>
<dbReference type="CDD" id="cd00201">
    <property type="entry name" value="WW"/>
    <property type="match status" value="1"/>
</dbReference>
<dbReference type="PANTHER" id="PTHR14336:SF8">
    <property type="entry name" value="PROTEIN OPY1"/>
    <property type="match status" value="1"/>
</dbReference>
<dbReference type="PROSITE" id="PS50020">
    <property type="entry name" value="WW_DOMAIN_2"/>
    <property type="match status" value="1"/>
</dbReference>
<dbReference type="EMBL" id="BNJQ01000004">
    <property type="protein sequence ID" value="GHP02733.1"/>
    <property type="molecule type" value="Genomic_DNA"/>
</dbReference>
<dbReference type="InterPro" id="IPR001202">
    <property type="entry name" value="WW_dom"/>
</dbReference>
<comment type="caution">
    <text evidence="5">The sequence shown here is derived from an EMBL/GenBank/DDBJ whole genome shotgun (WGS) entry which is preliminary data.</text>
</comment>
<dbReference type="Pfam" id="PF00397">
    <property type="entry name" value="WW"/>
    <property type="match status" value="1"/>
</dbReference>
<feature type="domain" description="WW" evidence="4">
    <location>
        <begin position="402"/>
        <end position="427"/>
    </location>
</feature>
<dbReference type="Proteomes" id="UP000660262">
    <property type="component" value="Unassembled WGS sequence"/>
</dbReference>
<evidence type="ECO:0000259" key="4">
    <source>
        <dbReference type="PROSITE" id="PS50020"/>
    </source>
</evidence>
<evidence type="ECO:0008006" key="7">
    <source>
        <dbReference type="Google" id="ProtNLM"/>
    </source>
</evidence>
<evidence type="ECO:0000256" key="1">
    <source>
        <dbReference type="SAM" id="Coils"/>
    </source>
</evidence>
<evidence type="ECO:0000313" key="6">
    <source>
        <dbReference type="Proteomes" id="UP000660262"/>
    </source>
</evidence>
<sequence length="427" mass="47462">MYTDDEGHTRFRVNLSERNGDVVVVKITLDGLKIYDASGARQLRQYALNMITRWTQYGDKLTILTRCSPNADEHPIAFVADTITIRELIDTLTSTCLQLVEIRDAEEEDERIAADARLAAYTAEKEDDEELEKKEAEAEAAKAEAATRAIRREAGVDASSVDFWARAEKAGWLWSKGAHIKTWRKRWHILKAGYIFRFLDDNIDPHCKPRGVSDLKDLDYVAECGTTTTNPGMRGLLSTSSSGGQTLYLFEVVFVEWSKTGGDNSAKKLTLGADSAEERESWIRAVNQSGLKISSPPKDPEKRDMVPQRQLGTALHENGVPLPPMRPIDDVLPKKASTHDQLLSTLKKSYDNTAEKEQERRASFGSVTYATGPNVASYGSGGGGGAPPPQHQQHAAADAGQWEMAYAPDGRAYWFNRATNETRWNLI</sequence>
<dbReference type="InterPro" id="IPR011993">
    <property type="entry name" value="PH-like_dom_sf"/>
</dbReference>
<name>A0A830H8Q0_9CHLO</name>
<dbReference type="Gene3D" id="2.30.29.30">
    <property type="entry name" value="Pleckstrin-homology domain (PH domain)/Phosphotyrosine-binding domain (PTB)"/>
    <property type="match status" value="1"/>
</dbReference>
<feature type="compositionally biased region" description="Basic and acidic residues" evidence="2">
    <location>
        <begin position="348"/>
        <end position="362"/>
    </location>
</feature>
<dbReference type="Gene3D" id="2.20.70.10">
    <property type="match status" value="1"/>
</dbReference>
<feature type="domain" description="PH" evidence="3">
    <location>
        <begin position="166"/>
        <end position="291"/>
    </location>
</feature>
<proteinExistence type="predicted"/>